<comment type="similarity">
    <text evidence="2">Belongs to the membrane fusion protein (MFP) (TC 8.A.1) family.</text>
</comment>
<evidence type="ECO:0000256" key="3">
    <source>
        <dbReference type="ARBA" id="ARBA00022448"/>
    </source>
</evidence>
<dbReference type="PRINTS" id="PR01490">
    <property type="entry name" value="RTXTOXIND"/>
</dbReference>
<feature type="domain" description="Multidrug resistance protein MdtA-like alpha-helical hairpin" evidence="4">
    <location>
        <begin position="101"/>
        <end position="156"/>
    </location>
</feature>
<dbReference type="EMBL" id="MARB01000009">
    <property type="protein sequence ID" value="ODJ87838.1"/>
    <property type="molecule type" value="Genomic_DNA"/>
</dbReference>
<sequence length="375" mass="41715">MHGCTFRSLGLVLIAAAVGGCEKPPPPDIENVIRPVKSFVVEQAGASDVRSFPARIDAGRKAELAFRVAGKVTRLSVKEGDRVEAGQLIASLDITDYKIAYNNRKANFDKAKKDYARAKELVTKGHISKMDYDRLEADFKSAQSALESAQQELNYTKLTAPFKGVIARRHIENFEEVQAKQVVLDLQDIALLEVKFDVPESQLRELQPDRESPQTRRNQIPVNVSFPDLPGKSYPLTFREVSTKADAKTQTFQVTYTMARTDDVTILPGMTANVAVDLSGFLNKSQRHLVPATAIAGDSNLDPKAWVIDERSMTVKSRKVTIGRLLGSRIEVLEGLKTGERIVSAGTPFLLEDMKVRLLPEREQAEPRIRRQNSQ</sequence>
<evidence type="ECO:0000259" key="6">
    <source>
        <dbReference type="Pfam" id="PF25967"/>
    </source>
</evidence>
<dbReference type="Pfam" id="PF25876">
    <property type="entry name" value="HH_MFP_RND"/>
    <property type="match status" value="1"/>
</dbReference>
<dbReference type="PANTHER" id="PTHR30469:SF20">
    <property type="entry name" value="EFFLUX RND TRANSPORTER PERIPLASMIC ADAPTOR SUBUNIT"/>
    <property type="match status" value="1"/>
</dbReference>
<dbReference type="PANTHER" id="PTHR30469">
    <property type="entry name" value="MULTIDRUG RESISTANCE PROTEIN MDTA"/>
    <property type="match status" value="1"/>
</dbReference>
<dbReference type="InterPro" id="IPR058624">
    <property type="entry name" value="MdtA-like_HH"/>
</dbReference>
<dbReference type="Proteomes" id="UP000094769">
    <property type="component" value="Unassembled WGS sequence"/>
</dbReference>
<organism evidence="7 8">
    <name type="scientific">Candidatus Thiodiazotropha endolucinida</name>
    <dbReference type="NCBI Taxonomy" id="1655433"/>
    <lineage>
        <taxon>Bacteria</taxon>
        <taxon>Pseudomonadati</taxon>
        <taxon>Pseudomonadota</taxon>
        <taxon>Gammaproteobacteria</taxon>
        <taxon>Chromatiales</taxon>
        <taxon>Sedimenticolaceae</taxon>
        <taxon>Candidatus Thiodiazotropha</taxon>
    </lineage>
</organism>
<dbReference type="GO" id="GO:1990281">
    <property type="term" value="C:efflux pump complex"/>
    <property type="evidence" value="ECO:0007669"/>
    <property type="project" value="TreeGrafter"/>
</dbReference>
<dbReference type="GO" id="GO:0015562">
    <property type="term" value="F:efflux transmembrane transporter activity"/>
    <property type="evidence" value="ECO:0007669"/>
    <property type="project" value="TreeGrafter"/>
</dbReference>
<dbReference type="Pfam" id="PF25917">
    <property type="entry name" value="BSH_RND"/>
    <property type="match status" value="1"/>
</dbReference>
<dbReference type="Gene3D" id="2.40.420.20">
    <property type="match status" value="1"/>
</dbReference>
<comment type="caution">
    <text evidence="7">The sequence shown here is derived from an EMBL/GenBank/DDBJ whole genome shotgun (WGS) entry which is preliminary data.</text>
</comment>
<keyword evidence="3" id="KW-0813">Transport</keyword>
<accession>A0A7Z1AFU3</accession>
<dbReference type="OrthoDB" id="2110899at2"/>
<dbReference type="Pfam" id="PF25967">
    <property type="entry name" value="RND-MFP_C"/>
    <property type="match status" value="1"/>
</dbReference>
<dbReference type="InterPro" id="IPR058625">
    <property type="entry name" value="MdtA-like_BSH"/>
</dbReference>
<dbReference type="RefSeq" id="WP_083220664.1">
    <property type="nucleotide sequence ID" value="NZ_MARB01000009.1"/>
</dbReference>
<dbReference type="PROSITE" id="PS51257">
    <property type="entry name" value="PROKAR_LIPOPROTEIN"/>
    <property type="match status" value="1"/>
</dbReference>
<dbReference type="AlphaFoldDB" id="A0A7Z1AFU3"/>
<keyword evidence="8" id="KW-1185">Reference proteome</keyword>
<evidence type="ECO:0000313" key="8">
    <source>
        <dbReference type="Proteomes" id="UP000094769"/>
    </source>
</evidence>
<dbReference type="Gene3D" id="2.40.30.170">
    <property type="match status" value="1"/>
</dbReference>
<name>A0A7Z1AFU3_9GAMM</name>
<comment type="subcellular location">
    <subcellularLocation>
        <location evidence="1">Cell envelope</location>
    </subcellularLocation>
</comment>
<feature type="domain" description="Multidrug resistance protein MdtA-like barrel-sandwich hybrid" evidence="5">
    <location>
        <begin position="60"/>
        <end position="180"/>
    </location>
</feature>
<feature type="domain" description="Multidrug resistance protein MdtA-like C-terminal permuted SH3" evidence="6">
    <location>
        <begin position="289"/>
        <end position="344"/>
    </location>
</feature>
<dbReference type="Gene3D" id="2.40.50.100">
    <property type="match status" value="1"/>
</dbReference>
<dbReference type="InterPro" id="IPR058627">
    <property type="entry name" value="MdtA-like_C"/>
</dbReference>
<dbReference type="Gene3D" id="1.10.287.470">
    <property type="entry name" value="Helix hairpin bin"/>
    <property type="match status" value="1"/>
</dbReference>
<evidence type="ECO:0000256" key="2">
    <source>
        <dbReference type="ARBA" id="ARBA00009477"/>
    </source>
</evidence>
<dbReference type="SUPFAM" id="SSF111369">
    <property type="entry name" value="HlyD-like secretion proteins"/>
    <property type="match status" value="1"/>
</dbReference>
<reference evidence="7 8" key="1">
    <citation type="submission" date="2016-06" db="EMBL/GenBank/DDBJ databases">
        <title>Genome sequence of endosymbiont of Candidatus Endolucinida thiodiazotropha.</title>
        <authorList>
            <person name="Poehlein A."/>
            <person name="Koenig S."/>
            <person name="Heiden S.E."/>
            <person name="Thuermer A."/>
            <person name="Voget S."/>
            <person name="Daniel R."/>
            <person name="Markert S."/>
            <person name="Gros O."/>
            <person name="Schweder T."/>
        </authorList>
    </citation>
    <scope>NUCLEOTIDE SEQUENCE [LARGE SCALE GENOMIC DNA]</scope>
    <source>
        <strain evidence="7 8">COS</strain>
    </source>
</reference>
<gene>
    <name evidence="7" type="primary">mexA</name>
    <name evidence="7" type="ORF">CODIS_19460</name>
</gene>
<dbReference type="NCBIfam" id="TIGR01730">
    <property type="entry name" value="RND_mfp"/>
    <property type="match status" value="1"/>
</dbReference>
<evidence type="ECO:0000313" key="7">
    <source>
        <dbReference type="EMBL" id="ODJ87838.1"/>
    </source>
</evidence>
<proteinExistence type="inferred from homology"/>
<evidence type="ECO:0000259" key="5">
    <source>
        <dbReference type="Pfam" id="PF25917"/>
    </source>
</evidence>
<dbReference type="InterPro" id="IPR006143">
    <property type="entry name" value="RND_pump_MFP"/>
</dbReference>
<protein>
    <submittedName>
        <fullName evidence="7">Multidrug resistance protein MexA</fullName>
    </submittedName>
</protein>
<evidence type="ECO:0000256" key="1">
    <source>
        <dbReference type="ARBA" id="ARBA00004196"/>
    </source>
</evidence>
<evidence type="ECO:0000259" key="4">
    <source>
        <dbReference type="Pfam" id="PF25876"/>
    </source>
</evidence>